<reference evidence="13" key="1">
    <citation type="submission" date="2025-08" db="UniProtKB">
        <authorList>
            <consortium name="RefSeq"/>
        </authorList>
    </citation>
    <scope>IDENTIFICATION</scope>
    <source>
        <tissue evidence="13">Leaves</tissue>
    </source>
</reference>
<feature type="compositionally biased region" description="Polar residues" evidence="9">
    <location>
        <begin position="272"/>
        <end position="309"/>
    </location>
</feature>
<feature type="compositionally biased region" description="Basic residues" evidence="9">
    <location>
        <begin position="49"/>
        <end position="59"/>
    </location>
</feature>
<dbReference type="SUPFAM" id="SSF56672">
    <property type="entry name" value="DNA/RNA polymerases"/>
    <property type="match status" value="1"/>
</dbReference>
<dbReference type="InterPro" id="IPR056924">
    <property type="entry name" value="SH3_Tf2-1"/>
</dbReference>
<keyword evidence="6" id="KW-0378">Hydrolase</keyword>
<feature type="domain" description="CCHC-type" evidence="10">
    <location>
        <begin position="321"/>
        <end position="337"/>
    </location>
</feature>
<feature type="compositionally biased region" description="Basic and acidic residues" evidence="9">
    <location>
        <begin position="77"/>
        <end position="91"/>
    </location>
</feature>
<dbReference type="InterPro" id="IPR041373">
    <property type="entry name" value="RT_RNaseH"/>
</dbReference>
<gene>
    <name evidence="13" type="primary">LOC140036307</name>
</gene>
<dbReference type="GeneID" id="140036307"/>
<evidence type="ECO:0000256" key="6">
    <source>
        <dbReference type="ARBA" id="ARBA00022801"/>
    </source>
</evidence>
<organism evidence="12 13">
    <name type="scientific">Coffea arabica</name>
    <name type="common">Arabian coffee</name>
    <dbReference type="NCBI Taxonomy" id="13443"/>
    <lineage>
        <taxon>Eukaryota</taxon>
        <taxon>Viridiplantae</taxon>
        <taxon>Streptophyta</taxon>
        <taxon>Embryophyta</taxon>
        <taxon>Tracheophyta</taxon>
        <taxon>Spermatophyta</taxon>
        <taxon>Magnoliopsida</taxon>
        <taxon>eudicotyledons</taxon>
        <taxon>Gunneridae</taxon>
        <taxon>Pentapetalae</taxon>
        <taxon>asterids</taxon>
        <taxon>lamiids</taxon>
        <taxon>Gentianales</taxon>
        <taxon>Rubiaceae</taxon>
        <taxon>Ixoroideae</taxon>
        <taxon>Gardenieae complex</taxon>
        <taxon>Bertiereae - Coffeeae clade</taxon>
        <taxon>Coffeeae</taxon>
        <taxon>Coffea</taxon>
    </lineage>
</organism>
<dbReference type="InterPro" id="IPR001878">
    <property type="entry name" value="Znf_CCHC"/>
</dbReference>
<dbReference type="Gene3D" id="3.10.20.370">
    <property type="match status" value="1"/>
</dbReference>
<keyword evidence="8" id="KW-0479">Metal-binding</keyword>
<dbReference type="Pfam" id="PF17917">
    <property type="entry name" value="RT_RNaseH"/>
    <property type="match status" value="1"/>
</dbReference>
<keyword evidence="8" id="KW-0863">Zinc-finger</keyword>
<dbReference type="RefSeq" id="XP_071933767.1">
    <property type="nucleotide sequence ID" value="XM_072077666.1"/>
</dbReference>
<dbReference type="Proteomes" id="UP001652660">
    <property type="component" value="Chromosome 2e"/>
</dbReference>
<dbReference type="InterPro" id="IPR036875">
    <property type="entry name" value="Znf_CCHC_sf"/>
</dbReference>
<dbReference type="SUPFAM" id="SSF53098">
    <property type="entry name" value="Ribonuclease H-like"/>
    <property type="match status" value="1"/>
</dbReference>
<dbReference type="Gene3D" id="3.10.10.10">
    <property type="entry name" value="HIV Type 1 Reverse Transcriptase, subunit A, domain 1"/>
    <property type="match status" value="1"/>
</dbReference>
<dbReference type="Pfam" id="PF03732">
    <property type="entry name" value="Retrotrans_gag"/>
    <property type="match status" value="1"/>
</dbReference>
<dbReference type="Pfam" id="PF00098">
    <property type="entry name" value="zf-CCHC"/>
    <property type="match status" value="1"/>
</dbReference>
<feature type="region of interest" description="Disordered" evidence="9">
    <location>
        <begin position="34"/>
        <end position="91"/>
    </location>
</feature>
<feature type="region of interest" description="Disordered" evidence="9">
    <location>
        <begin position="272"/>
        <end position="315"/>
    </location>
</feature>
<evidence type="ECO:0000256" key="8">
    <source>
        <dbReference type="PROSITE-ProRule" id="PRU00047"/>
    </source>
</evidence>
<dbReference type="InterPro" id="IPR001584">
    <property type="entry name" value="Integrase_cat-core"/>
</dbReference>
<evidence type="ECO:0000256" key="9">
    <source>
        <dbReference type="SAM" id="MobiDB-lite"/>
    </source>
</evidence>
<dbReference type="Gene3D" id="4.10.60.10">
    <property type="entry name" value="Zinc finger, CCHC-type"/>
    <property type="match status" value="1"/>
</dbReference>
<dbReference type="SMART" id="SM00343">
    <property type="entry name" value="ZnF_C2HC"/>
    <property type="match status" value="1"/>
</dbReference>
<evidence type="ECO:0000256" key="7">
    <source>
        <dbReference type="ARBA" id="ARBA00022918"/>
    </source>
</evidence>
<dbReference type="SUPFAM" id="SSF57756">
    <property type="entry name" value="Retrovirus zinc finger-like domains"/>
    <property type="match status" value="1"/>
</dbReference>
<dbReference type="Gene3D" id="3.30.420.10">
    <property type="entry name" value="Ribonuclease H-like superfamily/Ribonuclease H"/>
    <property type="match status" value="1"/>
</dbReference>
<dbReference type="InterPro" id="IPR043128">
    <property type="entry name" value="Rev_trsase/Diguanyl_cyclase"/>
</dbReference>
<keyword evidence="4" id="KW-0540">Nuclease</keyword>
<evidence type="ECO:0000256" key="2">
    <source>
        <dbReference type="ARBA" id="ARBA00022679"/>
    </source>
</evidence>
<dbReference type="CDD" id="cd09274">
    <property type="entry name" value="RNase_HI_RT_Ty3"/>
    <property type="match status" value="1"/>
</dbReference>
<sequence>MEQDQQPPSKDYSLLFTAMRHELKRISEQQMETLHTRFEELSRSLTRGSRSRSHNRSNHGTKETNGEDYSASEDEERPERPTRDMPKNEIKGLKIQVPAFKGKSDPEAYLEWEGRIEMVFDCYDYSEEQKVKVATVEFTDYALVWWDQVRTTRRRMGEPRVRTWRELKALMRKRFVPSYYNRDLHSKLQTLTQGNMSVEDYHKEIEMAMMRANIQEDNEATMARFLRGLNPDLQDALELQHYLDMHDLLELAIKAERGKKLRRGALTHEVGNATTPTYSNRFQGNASTRNAYSTPNKVSDVSRSTSKAPQETPKARSRDIKCFKCQGFGHIQSQCPNQRVMLITHTGEIVSDDDECEDMPELVEDDCLEVEPAGEACSPTRGEVGCLVARRVLTARVKEDEQLQRENLFYTRCKVGDKVCSLIVDGGSCTNVASLLMVESLGLTTTRHPHPYRLQWLSEDGEVRVFKQARIPFSIGTYTDEIVCDVVPMHATHIILGRPWQFDKHEFEDVFPDEVPDGLPPIRGIEHQIDLIPGAPLPNKPAYRMGPEETKELQRQVDGLLGKGWVKESLSPCAVPVILVPKKDSTWRYVVSSQGIKVDKSKIEAIEQWPTPTSVPDVRSFLGLAGFYRRFVKNFSTIAAPLTAVTKMDDKFHWGESQEQAFLALKDTLTHAPVLALPNFNKTFEIDCDASGVGIGAVLMQDKRPCAFFSEKLGGAALNYPTYDKELYALVRALETWQHYLRPREFVIHTDHESLKYLKGQPKLSKRHAKWVSFIDTFSYVIKYKTGKTNVVADALSRRHSLLYFLHDGFLFHVDKLCVPNSSIRDLLIREAHSGGLMGHFGIAKTLAMLQEHFYWPHMRRDVERMVGRCATCHKAKSKTNPHGLYTPLPIPHHPWVDLSMDFVLGLPRSPRGNDSIFVVVDRFSKMAHFIPCHKTDDASHIATLFFKEIVRLHGMPRTIVSDRDVKFLSYFWKTLWSKLGTRLLFSTTSHPQSDGQTEVVNRTLGTLLRALIKKNLKTWEECLPHVEFAYNRVVHSATHYSPFEIVYGFNPLTPLDLVPLPWVWLHLRKERFPKQRQSKLSPRGDGPFRVLQRVNDNAYKLELPGEYNVSATFNVADLSPFLGEEDPDLRANPSQEEGTDVNQGQGPVQVPLGPVTRARAKLFKESLQALVRAVHDQHGAYRDIEGLERVNQATYTLVQAQEDPSGPPYEAAE</sequence>
<evidence type="ECO:0000256" key="3">
    <source>
        <dbReference type="ARBA" id="ARBA00022695"/>
    </source>
</evidence>
<dbReference type="InterPro" id="IPR036397">
    <property type="entry name" value="RNaseH_sf"/>
</dbReference>
<evidence type="ECO:0000256" key="5">
    <source>
        <dbReference type="ARBA" id="ARBA00022759"/>
    </source>
</evidence>
<feature type="domain" description="Integrase catalytic" evidence="11">
    <location>
        <begin position="891"/>
        <end position="1051"/>
    </location>
</feature>
<dbReference type="Gene3D" id="1.10.340.70">
    <property type="match status" value="1"/>
</dbReference>
<evidence type="ECO:0000256" key="4">
    <source>
        <dbReference type="ARBA" id="ARBA00022722"/>
    </source>
</evidence>
<dbReference type="PROSITE" id="PS50158">
    <property type="entry name" value="ZF_CCHC"/>
    <property type="match status" value="1"/>
</dbReference>
<keyword evidence="3" id="KW-0548">Nucleotidyltransferase</keyword>
<dbReference type="InterPro" id="IPR005162">
    <property type="entry name" value="Retrotrans_gag_dom"/>
</dbReference>
<dbReference type="EC" id="2.7.7.49" evidence="1"/>
<name>A0ABM4WPQ5_COFAR</name>
<dbReference type="Gene3D" id="3.30.70.270">
    <property type="match status" value="1"/>
</dbReference>
<dbReference type="InterPro" id="IPR041588">
    <property type="entry name" value="Integrase_H2C2"/>
</dbReference>
<evidence type="ECO:0000313" key="12">
    <source>
        <dbReference type="Proteomes" id="UP001652660"/>
    </source>
</evidence>
<keyword evidence="7" id="KW-0695">RNA-directed DNA polymerase</keyword>
<dbReference type="PROSITE" id="PS50994">
    <property type="entry name" value="INTEGRASE"/>
    <property type="match status" value="1"/>
</dbReference>
<dbReference type="InterPro" id="IPR012337">
    <property type="entry name" value="RNaseH-like_sf"/>
</dbReference>
<dbReference type="SUPFAM" id="SSF50630">
    <property type="entry name" value="Acid proteases"/>
    <property type="match status" value="1"/>
</dbReference>
<evidence type="ECO:0000259" key="11">
    <source>
        <dbReference type="PROSITE" id="PS50994"/>
    </source>
</evidence>
<dbReference type="PANTHER" id="PTHR35046">
    <property type="entry name" value="ZINC KNUCKLE (CCHC-TYPE) FAMILY PROTEIN"/>
    <property type="match status" value="1"/>
</dbReference>
<dbReference type="CDD" id="cd00303">
    <property type="entry name" value="retropepsin_like"/>
    <property type="match status" value="1"/>
</dbReference>
<protein>
    <recommendedName>
        <fullName evidence="1">RNA-directed DNA polymerase</fullName>
        <ecNumber evidence="1">2.7.7.49</ecNumber>
    </recommendedName>
</protein>
<feature type="region of interest" description="Disordered" evidence="9">
    <location>
        <begin position="1125"/>
        <end position="1152"/>
    </location>
</feature>
<evidence type="ECO:0000313" key="13">
    <source>
        <dbReference type="RefSeq" id="XP_071933767.1"/>
    </source>
</evidence>
<proteinExistence type="predicted"/>
<dbReference type="Gene3D" id="2.40.70.10">
    <property type="entry name" value="Acid Proteases"/>
    <property type="match status" value="1"/>
</dbReference>
<keyword evidence="2" id="KW-0808">Transferase</keyword>
<evidence type="ECO:0000259" key="10">
    <source>
        <dbReference type="PROSITE" id="PS50158"/>
    </source>
</evidence>
<dbReference type="PANTHER" id="PTHR35046:SF9">
    <property type="entry name" value="RNA-DIRECTED DNA POLYMERASE"/>
    <property type="match status" value="1"/>
</dbReference>
<feature type="compositionally biased region" description="Polar residues" evidence="9">
    <location>
        <begin position="1133"/>
        <end position="1147"/>
    </location>
</feature>
<dbReference type="InterPro" id="IPR043502">
    <property type="entry name" value="DNA/RNA_pol_sf"/>
</dbReference>
<dbReference type="Pfam" id="PF24626">
    <property type="entry name" value="SH3_Tf2-1"/>
    <property type="match status" value="1"/>
</dbReference>
<dbReference type="Pfam" id="PF17921">
    <property type="entry name" value="Integrase_H2C2"/>
    <property type="match status" value="1"/>
</dbReference>
<accession>A0ABM4WPQ5</accession>
<dbReference type="InterPro" id="IPR021109">
    <property type="entry name" value="Peptidase_aspartic_dom_sf"/>
</dbReference>
<evidence type="ECO:0000256" key="1">
    <source>
        <dbReference type="ARBA" id="ARBA00012493"/>
    </source>
</evidence>
<keyword evidence="5" id="KW-0255">Endonuclease</keyword>
<keyword evidence="12" id="KW-1185">Reference proteome</keyword>
<keyword evidence="8" id="KW-0862">Zinc</keyword>